<evidence type="ECO:0000313" key="4">
    <source>
        <dbReference type="Proteomes" id="UP001221838"/>
    </source>
</evidence>
<organism evidence="3 4">
    <name type="scientific">Stigmatella ashevillensis</name>
    <dbReference type="NCBI Taxonomy" id="2995309"/>
    <lineage>
        <taxon>Bacteria</taxon>
        <taxon>Pseudomonadati</taxon>
        <taxon>Myxococcota</taxon>
        <taxon>Myxococcia</taxon>
        <taxon>Myxococcales</taxon>
        <taxon>Cystobacterineae</taxon>
        <taxon>Archangiaceae</taxon>
        <taxon>Stigmatella</taxon>
    </lineage>
</organism>
<keyword evidence="2" id="KW-1133">Transmembrane helix</keyword>
<keyword evidence="2" id="KW-0472">Membrane</keyword>
<name>A0ABT5DGN9_9BACT</name>
<dbReference type="Gene3D" id="2.60.40.420">
    <property type="entry name" value="Cupredoxins - blue copper proteins"/>
    <property type="match status" value="2"/>
</dbReference>
<sequence>MSPGWKRHLGLATCLTLGLLAWELLLVTLFAEGADARVTERVVVGMAWDAAIFLPLWTVASWRALRPGRRQSVPGAAAKVSLIFLALLLPVAGARGLLRQQEAVAGVPGVQPGASISAFQEEAPGDARFLCSVAGPGAGRAPEPEGPLARGWAGMRDGVPLQVAVFPLALAFLGVQAWFRAGGFLARKTWRPVLVLTVAFLGTCVWRTGAVKQTAGSPLSDEARFAAGCAPDAPVRTYELAAISVDIPLNAHGDHIPGGLMYVREQDVPAVRAQERRSVHERVSPGLGQDPIQPLVLRANLGECLVLSFTNRLEQGPASLSIEGLGFTVLERTSLEGFVPRTAIPVGQRLTYVVPLPGSAGAQGAYLLHDGGDGARREAHGLFGALVLEPKGSVFRHPETGEPSPGTGWHALIDVPRGEGQDFREVVLLSHAMGPPEVADVRLESGQMLPELNEMAGPFRPGAFGFNYRSEPFFEREEDPARGAGPPRPFVARGLSTPMPRSYRGEAVTLHMLQAGSPEFHAYSLRSARPQREQGVPSAVLQFLRPGRGIALGHGTDAPRLPEVAGDFVFHCRMPNHSMGGMQGTWRVLETPEPGLAPLRETDGQ</sequence>
<feature type="transmembrane region" description="Helical" evidence="2">
    <location>
        <begin position="46"/>
        <end position="65"/>
    </location>
</feature>
<keyword evidence="2" id="KW-0812">Transmembrane</keyword>
<dbReference type="SUPFAM" id="SSF49503">
    <property type="entry name" value="Cupredoxins"/>
    <property type="match status" value="2"/>
</dbReference>
<dbReference type="RefSeq" id="WP_272142375.1">
    <property type="nucleotide sequence ID" value="NZ_JAQNDM010000002.1"/>
</dbReference>
<comment type="caution">
    <text evidence="3">The sequence shown here is derived from an EMBL/GenBank/DDBJ whole genome shotgun (WGS) entry which is preliminary data.</text>
</comment>
<gene>
    <name evidence="3" type="ORF">POL68_27760</name>
</gene>
<proteinExistence type="predicted"/>
<feature type="transmembrane region" description="Helical" evidence="2">
    <location>
        <begin position="191"/>
        <end position="209"/>
    </location>
</feature>
<evidence type="ECO:0000256" key="2">
    <source>
        <dbReference type="SAM" id="Phobius"/>
    </source>
</evidence>
<evidence type="ECO:0000256" key="1">
    <source>
        <dbReference type="SAM" id="MobiDB-lite"/>
    </source>
</evidence>
<keyword evidence="4" id="KW-1185">Reference proteome</keyword>
<evidence type="ECO:0000313" key="3">
    <source>
        <dbReference type="EMBL" id="MDC0712295.1"/>
    </source>
</evidence>
<feature type="transmembrane region" description="Helical" evidence="2">
    <location>
        <begin position="77"/>
        <end position="98"/>
    </location>
</feature>
<accession>A0ABT5DGN9</accession>
<protein>
    <submittedName>
        <fullName evidence="3">Cupredoxin</fullName>
    </submittedName>
</protein>
<feature type="region of interest" description="Disordered" evidence="1">
    <location>
        <begin position="477"/>
        <end position="497"/>
    </location>
</feature>
<reference evidence="3 4" key="1">
    <citation type="submission" date="2022-11" db="EMBL/GenBank/DDBJ databases">
        <title>Minimal conservation of predation-associated metabolite biosynthetic gene clusters underscores biosynthetic potential of Myxococcota including descriptions for ten novel species: Archangium lansinium sp. nov., Myxococcus landrumus sp. nov., Nannocystis bai.</title>
        <authorList>
            <person name="Ahearne A."/>
            <person name="Stevens C."/>
            <person name="Dowd S."/>
        </authorList>
    </citation>
    <scope>NUCLEOTIDE SEQUENCE [LARGE SCALE GENOMIC DNA]</scope>
    <source>
        <strain evidence="3 4">NCWAL01</strain>
    </source>
</reference>
<dbReference type="EMBL" id="JAQNDM010000002">
    <property type="protein sequence ID" value="MDC0712295.1"/>
    <property type="molecule type" value="Genomic_DNA"/>
</dbReference>
<dbReference type="Proteomes" id="UP001221838">
    <property type="component" value="Unassembled WGS sequence"/>
</dbReference>
<dbReference type="InterPro" id="IPR008972">
    <property type="entry name" value="Cupredoxin"/>
</dbReference>
<feature type="transmembrane region" description="Helical" evidence="2">
    <location>
        <begin position="159"/>
        <end position="179"/>
    </location>
</feature>